<evidence type="ECO:0000313" key="1">
    <source>
        <dbReference type="EMBL" id="KAK8954776.1"/>
    </source>
</evidence>
<dbReference type="AlphaFoldDB" id="A0AAP0GEI1"/>
<proteinExistence type="predicted"/>
<gene>
    <name evidence="1" type="ORF">KSP39_PZI002948</name>
</gene>
<comment type="caution">
    <text evidence="1">The sequence shown here is derived from an EMBL/GenBank/DDBJ whole genome shotgun (WGS) entry which is preliminary data.</text>
</comment>
<dbReference type="EMBL" id="JBBWWQ010000002">
    <property type="protein sequence ID" value="KAK8954776.1"/>
    <property type="molecule type" value="Genomic_DNA"/>
</dbReference>
<sequence length="127" mass="14265">MDAPDMVRGQINFKRLSGLDGLRDRHPQNSQEEQTYCSLGSRRCEEQVGEELLGPHAYCCGLTRCSGRAGYSWTALALGAVERAHSQLKNEGWTREVLTWKTLQPGEKPRDRVGADQNPLVCWSFTV</sequence>
<accession>A0AAP0GEI1</accession>
<reference evidence="1 2" key="1">
    <citation type="journal article" date="2022" name="Nat. Plants">
        <title>Genomes of leafy and leafless Platanthera orchids illuminate the evolution of mycoheterotrophy.</title>
        <authorList>
            <person name="Li M.H."/>
            <person name="Liu K.W."/>
            <person name="Li Z."/>
            <person name="Lu H.C."/>
            <person name="Ye Q.L."/>
            <person name="Zhang D."/>
            <person name="Wang J.Y."/>
            <person name="Li Y.F."/>
            <person name="Zhong Z.M."/>
            <person name="Liu X."/>
            <person name="Yu X."/>
            <person name="Liu D.K."/>
            <person name="Tu X.D."/>
            <person name="Liu B."/>
            <person name="Hao Y."/>
            <person name="Liao X.Y."/>
            <person name="Jiang Y.T."/>
            <person name="Sun W.H."/>
            <person name="Chen J."/>
            <person name="Chen Y.Q."/>
            <person name="Ai Y."/>
            <person name="Zhai J.W."/>
            <person name="Wu S.S."/>
            <person name="Zhou Z."/>
            <person name="Hsiao Y.Y."/>
            <person name="Wu W.L."/>
            <person name="Chen Y.Y."/>
            <person name="Lin Y.F."/>
            <person name="Hsu J.L."/>
            <person name="Li C.Y."/>
            <person name="Wang Z.W."/>
            <person name="Zhao X."/>
            <person name="Zhong W.Y."/>
            <person name="Ma X.K."/>
            <person name="Ma L."/>
            <person name="Huang J."/>
            <person name="Chen G.Z."/>
            <person name="Huang M.Z."/>
            <person name="Huang L."/>
            <person name="Peng D.H."/>
            <person name="Luo Y.B."/>
            <person name="Zou S.Q."/>
            <person name="Chen S.P."/>
            <person name="Lan S."/>
            <person name="Tsai W.C."/>
            <person name="Van de Peer Y."/>
            <person name="Liu Z.J."/>
        </authorList>
    </citation>
    <scope>NUCLEOTIDE SEQUENCE [LARGE SCALE GENOMIC DNA]</scope>
    <source>
        <strain evidence="1">Lor287</strain>
    </source>
</reference>
<evidence type="ECO:0000313" key="2">
    <source>
        <dbReference type="Proteomes" id="UP001418222"/>
    </source>
</evidence>
<organism evidence="1 2">
    <name type="scientific">Platanthera zijinensis</name>
    <dbReference type="NCBI Taxonomy" id="2320716"/>
    <lineage>
        <taxon>Eukaryota</taxon>
        <taxon>Viridiplantae</taxon>
        <taxon>Streptophyta</taxon>
        <taxon>Embryophyta</taxon>
        <taxon>Tracheophyta</taxon>
        <taxon>Spermatophyta</taxon>
        <taxon>Magnoliopsida</taxon>
        <taxon>Liliopsida</taxon>
        <taxon>Asparagales</taxon>
        <taxon>Orchidaceae</taxon>
        <taxon>Orchidoideae</taxon>
        <taxon>Orchideae</taxon>
        <taxon>Orchidinae</taxon>
        <taxon>Platanthera</taxon>
    </lineage>
</organism>
<keyword evidence="2" id="KW-1185">Reference proteome</keyword>
<dbReference type="Proteomes" id="UP001418222">
    <property type="component" value="Unassembled WGS sequence"/>
</dbReference>
<name>A0AAP0GEI1_9ASPA</name>
<protein>
    <submittedName>
        <fullName evidence="1">Uncharacterized protein</fullName>
    </submittedName>
</protein>